<reference evidence="1" key="2">
    <citation type="journal article" date="2012" name="PLoS ONE">
        <title>A Deeply Branching Thermophilic Bacterium with an Ancient Acetyl-CoA Pathway Dominates a Subsurface Ecosystem.</title>
        <authorList>
            <person name="Takami H."/>
            <person name="Noguchi H."/>
            <person name="Takaki Y."/>
            <person name="Uchiyama I."/>
            <person name="Toyoda A."/>
            <person name="Nishi S."/>
            <person name="Chee G.-J."/>
            <person name="Arai W."/>
            <person name="Nunoura T."/>
            <person name="Itoh T."/>
            <person name="Hattori M."/>
            <person name="Takai K."/>
        </authorList>
    </citation>
    <scope>NUCLEOTIDE SEQUENCE</scope>
</reference>
<dbReference type="EMBL" id="AP011720">
    <property type="protein sequence ID" value="BAL55542.1"/>
    <property type="molecule type" value="Genomic_DNA"/>
</dbReference>
<dbReference type="AlphaFoldDB" id="H5SHA6"/>
<accession>H5SHA6</accession>
<dbReference type="Pfam" id="PF02082">
    <property type="entry name" value="Rrf2"/>
    <property type="match status" value="1"/>
</dbReference>
<dbReference type="PANTHER" id="PTHR33221:SF15">
    <property type="entry name" value="HTH-TYPE TRANSCRIPTIONAL REGULATOR YWGB-RELATED"/>
    <property type="match status" value="1"/>
</dbReference>
<dbReference type="Gene3D" id="1.10.10.10">
    <property type="entry name" value="Winged helix-like DNA-binding domain superfamily/Winged helix DNA-binding domain"/>
    <property type="match status" value="1"/>
</dbReference>
<protein>
    <submittedName>
        <fullName evidence="1">Transcriptional regulator, BadM/Rrf2 family</fullName>
    </submittedName>
</protein>
<dbReference type="NCBIfam" id="TIGR00738">
    <property type="entry name" value="rrf2_super"/>
    <property type="match status" value="1"/>
</dbReference>
<dbReference type="InterPro" id="IPR030489">
    <property type="entry name" value="TR_Rrf2-type_CS"/>
</dbReference>
<reference evidence="1" key="1">
    <citation type="journal article" date="2005" name="Environ. Microbiol.">
        <title>Genetic and functional properties of uncultivated thermophilic crenarchaeotes from a subsurface gold mine as revealed by analysis of genome fragments.</title>
        <authorList>
            <person name="Nunoura T."/>
            <person name="Hirayama H."/>
            <person name="Takami H."/>
            <person name="Oida H."/>
            <person name="Nishi S."/>
            <person name="Shimamura S."/>
            <person name="Suzuki Y."/>
            <person name="Inagaki F."/>
            <person name="Takai K."/>
            <person name="Nealson K.H."/>
            <person name="Horikoshi K."/>
        </authorList>
    </citation>
    <scope>NUCLEOTIDE SEQUENCE</scope>
</reference>
<organism evidence="1">
    <name type="scientific">uncultured Acetothermia bacterium</name>
    <dbReference type="NCBI Taxonomy" id="236499"/>
    <lineage>
        <taxon>Bacteria</taxon>
        <taxon>Candidatus Bipolaricaulota</taxon>
        <taxon>environmental samples</taxon>
    </lineage>
</organism>
<gene>
    <name evidence="1" type="ORF">HGMM_F28H07C16</name>
</gene>
<dbReference type="GO" id="GO:0003700">
    <property type="term" value="F:DNA-binding transcription factor activity"/>
    <property type="evidence" value="ECO:0007669"/>
    <property type="project" value="TreeGrafter"/>
</dbReference>
<dbReference type="SUPFAM" id="SSF46785">
    <property type="entry name" value="Winged helix' DNA-binding domain"/>
    <property type="match status" value="1"/>
</dbReference>
<evidence type="ECO:0000313" key="1">
    <source>
        <dbReference type="EMBL" id="BAL55542.1"/>
    </source>
</evidence>
<proteinExistence type="predicted"/>
<name>H5SHA6_9BACT</name>
<sequence>MMLTRRSDYGLQAVFALAHSPGLLSARQIAQEYNLPVAFVKKLLQKLCRAGLVKASVGKQGGYVLARAPEEISIRELLEALEGDLAPVSCLAPNHECDLADGCTTRRIWARIDQKIQEALESISLRDLL</sequence>
<dbReference type="InterPro" id="IPR000944">
    <property type="entry name" value="Tscrpt_reg_Rrf2"/>
</dbReference>
<dbReference type="InterPro" id="IPR036390">
    <property type="entry name" value="WH_DNA-bd_sf"/>
</dbReference>
<dbReference type="GO" id="GO:0005829">
    <property type="term" value="C:cytosol"/>
    <property type="evidence" value="ECO:0007669"/>
    <property type="project" value="TreeGrafter"/>
</dbReference>
<dbReference type="PROSITE" id="PS51197">
    <property type="entry name" value="HTH_RRF2_2"/>
    <property type="match status" value="1"/>
</dbReference>
<dbReference type="PANTHER" id="PTHR33221">
    <property type="entry name" value="WINGED HELIX-TURN-HELIX TRANSCRIPTIONAL REGULATOR, RRF2 FAMILY"/>
    <property type="match status" value="1"/>
</dbReference>
<dbReference type="PROSITE" id="PS01332">
    <property type="entry name" value="HTH_RRF2_1"/>
    <property type="match status" value="1"/>
</dbReference>
<dbReference type="InterPro" id="IPR036388">
    <property type="entry name" value="WH-like_DNA-bd_sf"/>
</dbReference>